<dbReference type="GO" id="GO:0003677">
    <property type="term" value="F:DNA binding"/>
    <property type="evidence" value="ECO:0007669"/>
    <property type="project" value="UniProtKB-UniRule"/>
</dbReference>
<dbReference type="InterPro" id="IPR001867">
    <property type="entry name" value="OmpR/PhoB-type_DNA-bd"/>
</dbReference>
<keyword evidence="4" id="KW-0812">Transmembrane</keyword>
<dbReference type="EMBL" id="CP019628">
    <property type="protein sequence ID" value="AQP99732.1"/>
    <property type="molecule type" value="Genomic_DNA"/>
</dbReference>
<evidence type="ECO:0000313" key="7">
    <source>
        <dbReference type="Proteomes" id="UP000188243"/>
    </source>
</evidence>
<sequence>MLIRFGEYCLNTEEMSLQANEQSVVLEPKVFAVLMYFIEHHERYISMDELHENLWKDRCVSDAAVRRIISKIRIVLNDDHKNPRYLQSLSKRGYKLICPVFKVSEFVDKENEERLASNNVSKNKAFLYFTIITTFVFSLAYLWVENEAHEISGVTEIISTVDSNKKSVAISNDGRYIAFTSKLSRGNNFQIYIKDQQTQAIKVLVDNTILPTGLAFSHDGSHLFFSDNLDGVASLKRIDLTSKEHDIDVLVTHFSFIADVFIGIKDSAIYFSGQKSLQSAMLIYRFNADSGLIEEVTSVAQKGAHDSRADISPNFGRLVVLRVYMDSKRNNIRVLDLNTGSILFNYEQSNIIYSVQWLDDEHIVLLDDEKLAKINVKTGHLDKIIDKSKGVVSFNVVSPNMLLAIRDNDIINTIIEKKLPLSNFKNIELIQERQSGQGSIIDYQPIGDKVWMIEKLKGISDLAFYQKEKPKEKVVFLSTEKSLELIAPSLSGQYVLLKLQGRITILNTFNNNLTYISKVDEIIGDVTFSDDEGSILYSRKSNGDWLVFEYFIKEKTKSIIFEGFRFVRQFKGDYILGDNTGQLYRFDVNLKAIVPLQISVSKEKNTNWALLNGKVFWSGHNLISTTFYEIDMDDVDGSSLSSKTFDFSVIRPKFHVDKVNNSVVVGSLGDKYSEIISIKIQ</sequence>
<dbReference type="AlphaFoldDB" id="A0A1Q2GXC1"/>
<gene>
    <name evidence="6" type="ORF">B0W48_07960</name>
</gene>
<evidence type="ECO:0000259" key="5">
    <source>
        <dbReference type="PROSITE" id="PS51755"/>
    </source>
</evidence>
<dbReference type="InterPro" id="IPR016032">
    <property type="entry name" value="Sig_transdc_resp-reg_C-effctor"/>
</dbReference>
<comment type="similarity">
    <text evidence="1">Belongs to the TolB family.</text>
</comment>
<evidence type="ECO:0000256" key="2">
    <source>
        <dbReference type="ARBA" id="ARBA00023125"/>
    </source>
</evidence>
<dbReference type="GO" id="GO:0006355">
    <property type="term" value="P:regulation of DNA-templated transcription"/>
    <property type="evidence" value="ECO:0007669"/>
    <property type="project" value="InterPro"/>
</dbReference>
<dbReference type="Pfam" id="PF07676">
    <property type="entry name" value="PD40"/>
    <property type="match status" value="1"/>
</dbReference>
<dbReference type="PROSITE" id="PS51755">
    <property type="entry name" value="OMPR_PHOB"/>
    <property type="match status" value="1"/>
</dbReference>
<evidence type="ECO:0000256" key="3">
    <source>
        <dbReference type="PROSITE-ProRule" id="PRU01091"/>
    </source>
</evidence>
<feature type="transmembrane region" description="Helical" evidence="4">
    <location>
        <begin position="125"/>
        <end position="144"/>
    </location>
</feature>
<dbReference type="KEGG" id="paln:B0W48_07960"/>
<evidence type="ECO:0000256" key="4">
    <source>
        <dbReference type="SAM" id="Phobius"/>
    </source>
</evidence>
<feature type="domain" description="OmpR/PhoB-type" evidence="5">
    <location>
        <begin position="1"/>
        <end position="98"/>
    </location>
</feature>
<dbReference type="RefSeq" id="WP_077536482.1">
    <property type="nucleotide sequence ID" value="NZ_CANLYY010000057.1"/>
</dbReference>
<dbReference type="InterPro" id="IPR011042">
    <property type="entry name" value="6-blade_b-propeller_TolB-like"/>
</dbReference>
<keyword evidence="4" id="KW-0472">Membrane</keyword>
<dbReference type="STRING" id="247523.B0W48_07960"/>
<dbReference type="CDD" id="cd00383">
    <property type="entry name" value="trans_reg_C"/>
    <property type="match status" value="1"/>
</dbReference>
<organism evidence="6 7">
    <name type="scientific">Pseudoalteromonas aliena</name>
    <dbReference type="NCBI Taxonomy" id="247523"/>
    <lineage>
        <taxon>Bacteria</taxon>
        <taxon>Pseudomonadati</taxon>
        <taxon>Pseudomonadota</taxon>
        <taxon>Gammaproteobacteria</taxon>
        <taxon>Alteromonadales</taxon>
        <taxon>Pseudoalteromonadaceae</taxon>
        <taxon>Pseudoalteromonas</taxon>
    </lineage>
</organism>
<dbReference type="Proteomes" id="UP000188243">
    <property type="component" value="Chromosome"/>
</dbReference>
<dbReference type="GO" id="GO:0000160">
    <property type="term" value="P:phosphorelay signal transduction system"/>
    <property type="evidence" value="ECO:0007669"/>
    <property type="project" value="InterPro"/>
</dbReference>
<evidence type="ECO:0000256" key="1">
    <source>
        <dbReference type="ARBA" id="ARBA00009820"/>
    </source>
</evidence>
<keyword evidence="4" id="KW-1133">Transmembrane helix</keyword>
<keyword evidence="2 3" id="KW-0238">DNA-binding</keyword>
<proteinExistence type="inferred from homology"/>
<dbReference type="Gene3D" id="1.10.10.10">
    <property type="entry name" value="Winged helix-like DNA-binding domain superfamily/Winged helix DNA-binding domain"/>
    <property type="match status" value="1"/>
</dbReference>
<dbReference type="PANTHER" id="PTHR36842">
    <property type="entry name" value="PROTEIN TOLB HOMOLOG"/>
    <property type="match status" value="1"/>
</dbReference>
<evidence type="ECO:0000313" key="6">
    <source>
        <dbReference type="EMBL" id="AQP99732.1"/>
    </source>
</evidence>
<accession>A0A1Q2GXC1</accession>
<protein>
    <recommendedName>
        <fullName evidence="5">OmpR/PhoB-type domain-containing protein</fullName>
    </recommendedName>
</protein>
<dbReference type="SMART" id="SM00862">
    <property type="entry name" value="Trans_reg_C"/>
    <property type="match status" value="1"/>
</dbReference>
<dbReference type="InterPro" id="IPR036388">
    <property type="entry name" value="WH-like_DNA-bd_sf"/>
</dbReference>
<dbReference type="SUPFAM" id="SSF69322">
    <property type="entry name" value="Tricorn protease domain 2"/>
    <property type="match status" value="1"/>
</dbReference>
<dbReference type="SUPFAM" id="SSF69304">
    <property type="entry name" value="Tricorn protease N-terminal domain"/>
    <property type="match status" value="1"/>
</dbReference>
<dbReference type="Pfam" id="PF00486">
    <property type="entry name" value="Trans_reg_C"/>
    <property type="match status" value="1"/>
</dbReference>
<dbReference type="SUPFAM" id="SSF46894">
    <property type="entry name" value="C-terminal effector domain of the bipartite response regulators"/>
    <property type="match status" value="1"/>
</dbReference>
<name>A0A1Q2GXC1_9GAMM</name>
<dbReference type="Gene3D" id="2.120.10.30">
    <property type="entry name" value="TolB, C-terminal domain"/>
    <property type="match status" value="1"/>
</dbReference>
<dbReference type="InterPro" id="IPR011659">
    <property type="entry name" value="WD40"/>
</dbReference>
<reference evidence="6 7" key="1">
    <citation type="submission" date="2017-02" db="EMBL/GenBank/DDBJ databases">
        <title>Complete genome sequence of the cold-active Pseudoalteromonas aliena strain EH1 isolated from Arctic seawater.</title>
        <authorList>
            <person name="Kim E."/>
            <person name="Heo E."/>
            <person name="Kim H."/>
            <person name="Kim D."/>
        </authorList>
    </citation>
    <scope>NUCLEOTIDE SEQUENCE [LARGE SCALE GENOMIC DNA]</scope>
    <source>
        <strain evidence="6 7">EH1</strain>
    </source>
</reference>
<feature type="DNA-binding region" description="OmpR/PhoB-type" evidence="3">
    <location>
        <begin position="1"/>
        <end position="98"/>
    </location>
</feature>